<accession>A0A239G4L3</accession>
<keyword evidence="3" id="KW-1185">Reference proteome</keyword>
<evidence type="ECO:0000256" key="1">
    <source>
        <dbReference type="SAM" id="MobiDB-lite"/>
    </source>
</evidence>
<dbReference type="AlphaFoldDB" id="A0A239G4L3"/>
<reference evidence="2 3" key="1">
    <citation type="submission" date="2017-06" db="EMBL/GenBank/DDBJ databases">
        <authorList>
            <person name="Kim H.J."/>
            <person name="Triplett B.A."/>
        </authorList>
    </citation>
    <scope>NUCLEOTIDE SEQUENCE [LARGE SCALE GENOMIC DNA]</scope>
    <source>
        <strain evidence="2 3">U15</strain>
    </source>
</reference>
<protein>
    <submittedName>
        <fullName evidence="2">Uncharacterized protein</fullName>
    </submittedName>
</protein>
<dbReference type="EMBL" id="FZOT01000004">
    <property type="protein sequence ID" value="SNS64097.1"/>
    <property type="molecule type" value="Genomic_DNA"/>
</dbReference>
<gene>
    <name evidence="2" type="ORF">SAMN06265795_104249</name>
</gene>
<name>A0A239G4L3_9BURK</name>
<feature type="region of interest" description="Disordered" evidence="1">
    <location>
        <begin position="131"/>
        <end position="151"/>
    </location>
</feature>
<proteinExistence type="predicted"/>
<dbReference type="OrthoDB" id="8775460at2"/>
<sequence>MNEATQALLRDAYAIIDGIPEDAIRFGPPVSRRGPSLAEGTICSPEGWLAQHPDFISRGLRLSDDDGAILFQDEASPSHGPALPMAGALDLSLEEAGRLFGSREALGAAENGGLSDKGLWLKRVRDMLASADGADVPETEEPASSEQSIPV</sequence>
<dbReference type="Proteomes" id="UP000198284">
    <property type="component" value="Unassembled WGS sequence"/>
</dbReference>
<evidence type="ECO:0000313" key="3">
    <source>
        <dbReference type="Proteomes" id="UP000198284"/>
    </source>
</evidence>
<evidence type="ECO:0000313" key="2">
    <source>
        <dbReference type="EMBL" id="SNS64097.1"/>
    </source>
</evidence>
<dbReference type="RefSeq" id="WP_089399080.1">
    <property type="nucleotide sequence ID" value="NZ_FZOT01000004.1"/>
</dbReference>
<organism evidence="2 3">
    <name type="scientific">Noviherbaspirillum humi</name>
    <dbReference type="NCBI Taxonomy" id="1688639"/>
    <lineage>
        <taxon>Bacteria</taxon>
        <taxon>Pseudomonadati</taxon>
        <taxon>Pseudomonadota</taxon>
        <taxon>Betaproteobacteria</taxon>
        <taxon>Burkholderiales</taxon>
        <taxon>Oxalobacteraceae</taxon>
        <taxon>Noviherbaspirillum</taxon>
    </lineage>
</organism>